<accession>A0ABU2N4C1</accession>
<evidence type="ECO:0000256" key="4">
    <source>
        <dbReference type="ARBA" id="ARBA00023186"/>
    </source>
</evidence>
<evidence type="ECO:0000256" key="5">
    <source>
        <dbReference type="SAM" id="MobiDB-lite"/>
    </source>
</evidence>
<keyword evidence="3" id="KW-0963">Cytoplasm</keyword>
<dbReference type="InterPro" id="IPR025734">
    <property type="entry name" value="EspG"/>
</dbReference>
<dbReference type="EMBL" id="JAVREJ010000002">
    <property type="protein sequence ID" value="MDT0348768.1"/>
    <property type="molecule type" value="Genomic_DNA"/>
</dbReference>
<reference evidence="7" key="1">
    <citation type="submission" date="2023-07" db="EMBL/GenBank/DDBJ databases">
        <title>30 novel species of actinomycetes from the DSMZ collection.</title>
        <authorList>
            <person name="Nouioui I."/>
        </authorList>
    </citation>
    <scope>NUCLEOTIDE SEQUENCE [LARGE SCALE GENOMIC DNA]</scope>
    <source>
        <strain evidence="7">DSM 45834</strain>
    </source>
</reference>
<evidence type="ECO:0000256" key="3">
    <source>
        <dbReference type="ARBA" id="ARBA00022490"/>
    </source>
</evidence>
<feature type="region of interest" description="Disordered" evidence="5">
    <location>
        <begin position="251"/>
        <end position="279"/>
    </location>
</feature>
<dbReference type="Proteomes" id="UP001183202">
    <property type="component" value="Unassembled WGS sequence"/>
</dbReference>
<organism evidence="6 7">
    <name type="scientific">Pseudonocardia charpentierae</name>
    <dbReference type="NCBI Taxonomy" id="3075545"/>
    <lineage>
        <taxon>Bacteria</taxon>
        <taxon>Bacillati</taxon>
        <taxon>Actinomycetota</taxon>
        <taxon>Actinomycetes</taxon>
        <taxon>Pseudonocardiales</taxon>
        <taxon>Pseudonocardiaceae</taxon>
        <taxon>Pseudonocardia</taxon>
    </lineage>
</organism>
<sequence>MAELVVGRRVLSLAEFDVVWRALGLGAPPVVLQLPSPGRTHTERRRVEAEVWTALRERGLADVAGPELGLDRSLRLLAAPSLRVEVRAWGALTVRAAMADADDDVVLARRHEDAVVVDACASIPGAVVGLLAGRPAGSGQAATVPGSELEAALRRPSGAGLRADLVDRGVDRERAGLLARMLHGIEGRAQIAVLVPDRWGVLHRSGGLVEVLDTPRGRYLLTRTRSADGTSWTSVAPVDDRRLRQRLAELLEQDGPTQSRSPCRISCRPASVIEPDSDG</sequence>
<protein>
    <submittedName>
        <fullName evidence="6">ESX secretion-associated protein EspG</fullName>
    </submittedName>
</protein>
<name>A0ABU2N4C1_9PSEU</name>
<proteinExistence type="inferred from homology"/>
<evidence type="ECO:0000256" key="1">
    <source>
        <dbReference type="ARBA" id="ARBA00004496"/>
    </source>
</evidence>
<dbReference type="RefSeq" id="WP_311554700.1">
    <property type="nucleotide sequence ID" value="NZ_JAVREJ010000002.1"/>
</dbReference>
<evidence type="ECO:0000313" key="7">
    <source>
        <dbReference type="Proteomes" id="UP001183202"/>
    </source>
</evidence>
<comment type="caution">
    <text evidence="6">The sequence shown here is derived from an EMBL/GenBank/DDBJ whole genome shotgun (WGS) entry which is preliminary data.</text>
</comment>
<evidence type="ECO:0000313" key="6">
    <source>
        <dbReference type="EMBL" id="MDT0348768.1"/>
    </source>
</evidence>
<dbReference type="Pfam" id="PF14011">
    <property type="entry name" value="ESX-1_EspG"/>
    <property type="match status" value="1"/>
</dbReference>
<comment type="similarity">
    <text evidence="2">Belongs to the EspG family.</text>
</comment>
<keyword evidence="4" id="KW-0143">Chaperone</keyword>
<keyword evidence="7" id="KW-1185">Reference proteome</keyword>
<comment type="subcellular location">
    <subcellularLocation>
        <location evidence="1">Cytoplasm</location>
    </subcellularLocation>
</comment>
<gene>
    <name evidence="6" type="ORF">RM445_04440</name>
</gene>
<evidence type="ECO:0000256" key="2">
    <source>
        <dbReference type="ARBA" id="ARBA00006411"/>
    </source>
</evidence>